<protein>
    <submittedName>
        <fullName evidence="2">Uncharacterized protein</fullName>
    </submittedName>
</protein>
<proteinExistence type="predicted"/>
<evidence type="ECO:0000256" key="1">
    <source>
        <dbReference type="SAM" id="MobiDB-lite"/>
    </source>
</evidence>
<dbReference type="EMBL" id="JAGKHQ010000017">
    <property type="protein sequence ID" value="KAG7490197.1"/>
    <property type="molecule type" value="Genomic_DNA"/>
</dbReference>
<comment type="caution">
    <text evidence="2">The sequence shown here is derived from an EMBL/GenBank/DDBJ whole genome shotgun (WGS) entry which is preliminary data.</text>
</comment>
<name>A0AAV6QJD6_SOLSE</name>
<evidence type="ECO:0000313" key="3">
    <source>
        <dbReference type="Proteomes" id="UP000693946"/>
    </source>
</evidence>
<dbReference type="AlphaFoldDB" id="A0AAV6QJD6"/>
<sequence>MEIGNSQQHKPEGNIRARRSQTMSCRKSASAAPEDGAVRIYNVCMGRRLWGGSDSGTVVI</sequence>
<gene>
    <name evidence="2" type="ORF">JOB18_029580</name>
</gene>
<reference evidence="2 3" key="1">
    <citation type="journal article" date="2021" name="Sci. Rep.">
        <title>Chromosome anchoring in Senegalese sole (Solea senegalensis) reveals sex-associated markers and genome rearrangements in flatfish.</title>
        <authorList>
            <person name="Guerrero-Cozar I."/>
            <person name="Gomez-Garrido J."/>
            <person name="Berbel C."/>
            <person name="Martinez-Blanch J.F."/>
            <person name="Alioto T."/>
            <person name="Claros M.G."/>
            <person name="Gagnaire P.A."/>
            <person name="Manchado M."/>
        </authorList>
    </citation>
    <scope>NUCLEOTIDE SEQUENCE [LARGE SCALE GENOMIC DNA]</scope>
    <source>
        <strain evidence="2">Sse05_10M</strain>
    </source>
</reference>
<keyword evidence="3" id="KW-1185">Reference proteome</keyword>
<evidence type="ECO:0000313" key="2">
    <source>
        <dbReference type="EMBL" id="KAG7490197.1"/>
    </source>
</evidence>
<feature type="region of interest" description="Disordered" evidence="1">
    <location>
        <begin position="1"/>
        <end position="32"/>
    </location>
</feature>
<dbReference type="Proteomes" id="UP000693946">
    <property type="component" value="Linkage Group LG5"/>
</dbReference>
<accession>A0AAV6QJD6</accession>
<organism evidence="2 3">
    <name type="scientific">Solea senegalensis</name>
    <name type="common">Senegalese sole</name>
    <dbReference type="NCBI Taxonomy" id="28829"/>
    <lineage>
        <taxon>Eukaryota</taxon>
        <taxon>Metazoa</taxon>
        <taxon>Chordata</taxon>
        <taxon>Craniata</taxon>
        <taxon>Vertebrata</taxon>
        <taxon>Euteleostomi</taxon>
        <taxon>Actinopterygii</taxon>
        <taxon>Neopterygii</taxon>
        <taxon>Teleostei</taxon>
        <taxon>Neoteleostei</taxon>
        <taxon>Acanthomorphata</taxon>
        <taxon>Carangaria</taxon>
        <taxon>Pleuronectiformes</taxon>
        <taxon>Pleuronectoidei</taxon>
        <taxon>Soleidae</taxon>
        <taxon>Solea</taxon>
    </lineage>
</organism>